<comment type="caution">
    <text evidence="1">The sequence shown here is derived from an EMBL/GenBank/DDBJ whole genome shotgun (WGS) entry which is preliminary data.</text>
</comment>
<name>A0A3M7SBD6_BRAPC</name>
<dbReference type="EMBL" id="REGN01001731">
    <property type="protein sequence ID" value="RNA32888.1"/>
    <property type="molecule type" value="Genomic_DNA"/>
</dbReference>
<dbReference type="AlphaFoldDB" id="A0A3M7SBD6"/>
<proteinExistence type="predicted"/>
<keyword evidence="2" id="KW-1185">Reference proteome</keyword>
<evidence type="ECO:0000313" key="2">
    <source>
        <dbReference type="Proteomes" id="UP000276133"/>
    </source>
</evidence>
<evidence type="ECO:0000313" key="1">
    <source>
        <dbReference type="EMBL" id="RNA32888.1"/>
    </source>
</evidence>
<protein>
    <submittedName>
        <fullName evidence="1">Uncharacterized protein</fullName>
    </submittedName>
</protein>
<dbReference type="EMBL" id="REGN01001731">
    <property type="protein sequence ID" value="RNA32889.1"/>
    <property type="molecule type" value="Genomic_DNA"/>
</dbReference>
<dbReference type="Proteomes" id="UP000276133">
    <property type="component" value="Unassembled WGS sequence"/>
</dbReference>
<dbReference type="OrthoDB" id="191686at2759"/>
<accession>A0A3M7SBD6</accession>
<reference evidence="1 2" key="1">
    <citation type="journal article" date="2018" name="Sci. Rep.">
        <title>Genomic signatures of local adaptation to the degree of environmental predictability in rotifers.</title>
        <authorList>
            <person name="Franch-Gras L."/>
            <person name="Hahn C."/>
            <person name="Garcia-Roger E.M."/>
            <person name="Carmona M.J."/>
            <person name="Serra M."/>
            <person name="Gomez A."/>
        </authorList>
    </citation>
    <scope>NUCLEOTIDE SEQUENCE [LARGE SCALE GENOMIC DNA]</scope>
    <source>
        <strain evidence="1">HYR1</strain>
    </source>
</reference>
<gene>
    <name evidence="1" type="ORF">BpHYR1_024440</name>
</gene>
<organism evidence="1 2">
    <name type="scientific">Brachionus plicatilis</name>
    <name type="common">Marine rotifer</name>
    <name type="synonym">Brachionus muelleri</name>
    <dbReference type="NCBI Taxonomy" id="10195"/>
    <lineage>
        <taxon>Eukaryota</taxon>
        <taxon>Metazoa</taxon>
        <taxon>Spiralia</taxon>
        <taxon>Gnathifera</taxon>
        <taxon>Rotifera</taxon>
        <taxon>Eurotatoria</taxon>
        <taxon>Monogononta</taxon>
        <taxon>Pseudotrocha</taxon>
        <taxon>Ploima</taxon>
        <taxon>Brachionidae</taxon>
        <taxon>Brachionus</taxon>
    </lineage>
</organism>
<sequence>MQIKSLIKKIIFLTKKASRKQCLGLVAHPYSSRIVPFIGELWFTLPSFSFTFSFPTSHVGRIFADCSREMTTAHHITRKAVQVAIDDFWQKRNRSALEHLQNHNQKPGPNGSA</sequence>